<organism evidence="4 5">
    <name type="scientific">Acer yangbiense</name>
    <dbReference type="NCBI Taxonomy" id="1000413"/>
    <lineage>
        <taxon>Eukaryota</taxon>
        <taxon>Viridiplantae</taxon>
        <taxon>Streptophyta</taxon>
        <taxon>Embryophyta</taxon>
        <taxon>Tracheophyta</taxon>
        <taxon>Spermatophyta</taxon>
        <taxon>Magnoliopsida</taxon>
        <taxon>eudicotyledons</taxon>
        <taxon>Gunneridae</taxon>
        <taxon>Pentapetalae</taxon>
        <taxon>rosids</taxon>
        <taxon>malvids</taxon>
        <taxon>Sapindales</taxon>
        <taxon>Sapindaceae</taxon>
        <taxon>Hippocastanoideae</taxon>
        <taxon>Acereae</taxon>
        <taxon>Acer</taxon>
    </lineage>
</organism>
<keyword evidence="2" id="KW-0677">Repeat</keyword>
<accession>A0A5C7ICS0</accession>
<evidence type="ECO:0000256" key="1">
    <source>
        <dbReference type="ARBA" id="ARBA00007626"/>
    </source>
</evidence>
<comment type="caution">
    <text evidence="4">The sequence shown here is derived from an EMBL/GenBank/DDBJ whole genome shotgun (WGS) entry which is preliminary data.</text>
</comment>
<feature type="repeat" description="PPR" evidence="3">
    <location>
        <begin position="166"/>
        <end position="196"/>
    </location>
</feature>
<dbReference type="Proteomes" id="UP000323000">
    <property type="component" value="Chromosome 3"/>
</dbReference>
<evidence type="ECO:0000256" key="3">
    <source>
        <dbReference type="PROSITE-ProRule" id="PRU00708"/>
    </source>
</evidence>
<dbReference type="PROSITE" id="PS51375">
    <property type="entry name" value="PPR"/>
    <property type="match status" value="2"/>
</dbReference>
<feature type="repeat" description="PPR" evidence="3">
    <location>
        <begin position="131"/>
        <end position="165"/>
    </location>
</feature>
<dbReference type="EMBL" id="VAHF01000003">
    <property type="protein sequence ID" value="TXG66941.1"/>
    <property type="molecule type" value="Genomic_DNA"/>
</dbReference>
<dbReference type="AlphaFoldDB" id="A0A5C7ICS0"/>
<evidence type="ECO:0000313" key="5">
    <source>
        <dbReference type="Proteomes" id="UP000323000"/>
    </source>
</evidence>
<gene>
    <name evidence="4" type="ORF">EZV62_008216</name>
</gene>
<dbReference type="Gene3D" id="1.25.40.10">
    <property type="entry name" value="Tetratricopeptide repeat domain"/>
    <property type="match status" value="2"/>
</dbReference>
<dbReference type="PANTHER" id="PTHR47941">
    <property type="entry name" value="PENTATRICOPEPTIDE REPEAT-CONTAINING PROTEIN 3, MITOCHONDRIAL"/>
    <property type="match status" value="1"/>
</dbReference>
<name>A0A5C7ICS0_9ROSI</name>
<sequence>MIGFKASLLSSISHSRASIPRNEVSSLSKLFTTSHPKSKSEDSDRARLHEFIHGKCKSGLCVEGRIMEATRFLKKMISFGCRPDVVTFATLIHGLCRSDNTIVALQLHEQVVNALMGIVNTVLPGRGIHADAIIYTSLIHGLCCVGDWEEAKSLFIEMFNQGVQPNTYTYSILMDGYCLVGRIHDAEKLFVSMERN</sequence>
<dbReference type="NCBIfam" id="TIGR00756">
    <property type="entry name" value="PPR"/>
    <property type="match status" value="3"/>
</dbReference>
<evidence type="ECO:0008006" key="6">
    <source>
        <dbReference type="Google" id="ProtNLM"/>
    </source>
</evidence>
<comment type="similarity">
    <text evidence="1">Belongs to the PPR family. P subfamily.</text>
</comment>
<keyword evidence="5" id="KW-1185">Reference proteome</keyword>
<reference evidence="5" key="1">
    <citation type="journal article" date="2019" name="Gigascience">
        <title>De novo genome assembly of the endangered Acer yangbiense, a plant species with extremely small populations endemic to Yunnan Province, China.</title>
        <authorList>
            <person name="Yang J."/>
            <person name="Wariss H.M."/>
            <person name="Tao L."/>
            <person name="Zhang R."/>
            <person name="Yun Q."/>
            <person name="Hollingsworth P."/>
            <person name="Dao Z."/>
            <person name="Luo G."/>
            <person name="Guo H."/>
            <person name="Ma Y."/>
            <person name="Sun W."/>
        </authorList>
    </citation>
    <scope>NUCLEOTIDE SEQUENCE [LARGE SCALE GENOMIC DNA]</scope>
    <source>
        <strain evidence="5">cv. Malutang</strain>
    </source>
</reference>
<dbReference type="InterPro" id="IPR002885">
    <property type="entry name" value="PPR_rpt"/>
</dbReference>
<evidence type="ECO:0000313" key="4">
    <source>
        <dbReference type="EMBL" id="TXG66941.1"/>
    </source>
</evidence>
<proteinExistence type="inferred from homology"/>
<dbReference type="InterPro" id="IPR011990">
    <property type="entry name" value="TPR-like_helical_dom_sf"/>
</dbReference>
<protein>
    <recommendedName>
        <fullName evidence="6">Pentacotripeptide-repeat region of PRORP domain-containing protein</fullName>
    </recommendedName>
</protein>
<evidence type="ECO:0000256" key="2">
    <source>
        <dbReference type="ARBA" id="ARBA00022737"/>
    </source>
</evidence>
<dbReference type="OrthoDB" id="1934535at2759"/>
<dbReference type="Pfam" id="PF13041">
    <property type="entry name" value="PPR_2"/>
    <property type="match status" value="2"/>
</dbReference>